<sequence>MKTPTDKILLTLTASFVAGLAIVAGAISFAHMRELATHHGQLGWKSYAFPISVDGLEIVASLYLVAQRRAGRPPGVIPWVALIVGTVASLAANVAVGGADPIGKALAGWPALSMLVSVKLLFGLIDHNAVGHQADGRDDQRTSATVPDVPGTVRQTGRDDTAPSGTVPSAGTDAPTPSATGPTGRTAAESDTAADGTGQTAARGNDTTDRTAPPQDIRSVAHLIPAARAARAALAADGRSLSRDNLADAMRDDGHGLSNGRASLLLKVLKAEQDVTTISRVTVRPHQQDPELSEVVA</sequence>
<evidence type="ECO:0008006" key="5">
    <source>
        <dbReference type="Google" id="ProtNLM"/>
    </source>
</evidence>
<feature type="transmembrane region" description="Helical" evidence="2">
    <location>
        <begin position="7"/>
        <end position="27"/>
    </location>
</feature>
<dbReference type="Proteomes" id="UP000624325">
    <property type="component" value="Unassembled WGS sequence"/>
</dbReference>
<accession>A0ABQ4C5D0</accession>
<dbReference type="InterPro" id="IPR021235">
    <property type="entry name" value="DUF2637"/>
</dbReference>
<feature type="compositionally biased region" description="Low complexity" evidence="1">
    <location>
        <begin position="191"/>
        <end position="202"/>
    </location>
</feature>
<dbReference type="RefSeq" id="WP_203704320.1">
    <property type="nucleotide sequence ID" value="NZ_BAAALU010000024.1"/>
</dbReference>
<feature type="transmembrane region" description="Helical" evidence="2">
    <location>
        <begin position="77"/>
        <end position="99"/>
    </location>
</feature>
<feature type="compositionally biased region" description="Polar residues" evidence="1">
    <location>
        <begin position="163"/>
        <end position="183"/>
    </location>
</feature>
<evidence type="ECO:0000313" key="3">
    <source>
        <dbReference type="EMBL" id="GIF57988.1"/>
    </source>
</evidence>
<gene>
    <name evidence="3" type="ORF">Air01nite_40830</name>
</gene>
<reference evidence="3 4" key="1">
    <citation type="submission" date="2021-01" db="EMBL/GenBank/DDBJ databases">
        <title>Whole genome shotgun sequence of Asanoa iriomotensis NBRC 100142.</title>
        <authorList>
            <person name="Komaki H."/>
            <person name="Tamura T."/>
        </authorList>
    </citation>
    <scope>NUCLEOTIDE SEQUENCE [LARGE SCALE GENOMIC DNA]</scope>
    <source>
        <strain evidence="3 4">NBRC 100142</strain>
    </source>
</reference>
<dbReference type="EMBL" id="BONC01000028">
    <property type="protein sequence ID" value="GIF57988.1"/>
    <property type="molecule type" value="Genomic_DNA"/>
</dbReference>
<keyword evidence="2" id="KW-0472">Membrane</keyword>
<name>A0ABQ4C5D0_9ACTN</name>
<comment type="caution">
    <text evidence="3">The sequence shown here is derived from an EMBL/GenBank/DDBJ whole genome shotgun (WGS) entry which is preliminary data.</text>
</comment>
<dbReference type="Pfam" id="PF10935">
    <property type="entry name" value="DUF2637"/>
    <property type="match status" value="1"/>
</dbReference>
<proteinExistence type="predicted"/>
<keyword evidence="4" id="KW-1185">Reference proteome</keyword>
<keyword evidence="2" id="KW-1133">Transmembrane helix</keyword>
<evidence type="ECO:0000256" key="2">
    <source>
        <dbReference type="SAM" id="Phobius"/>
    </source>
</evidence>
<keyword evidence="2" id="KW-0812">Transmembrane</keyword>
<evidence type="ECO:0000313" key="4">
    <source>
        <dbReference type="Proteomes" id="UP000624325"/>
    </source>
</evidence>
<feature type="region of interest" description="Disordered" evidence="1">
    <location>
        <begin position="132"/>
        <end position="217"/>
    </location>
</feature>
<protein>
    <recommendedName>
        <fullName evidence="5">DUF2637 domain-containing protein</fullName>
    </recommendedName>
</protein>
<feature type="transmembrane region" description="Helical" evidence="2">
    <location>
        <begin position="47"/>
        <end position="65"/>
    </location>
</feature>
<organism evidence="3 4">
    <name type="scientific">Asanoa iriomotensis</name>
    <dbReference type="NCBI Taxonomy" id="234613"/>
    <lineage>
        <taxon>Bacteria</taxon>
        <taxon>Bacillati</taxon>
        <taxon>Actinomycetota</taxon>
        <taxon>Actinomycetes</taxon>
        <taxon>Micromonosporales</taxon>
        <taxon>Micromonosporaceae</taxon>
        <taxon>Asanoa</taxon>
    </lineage>
</organism>
<evidence type="ECO:0000256" key="1">
    <source>
        <dbReference type="SAM" id="MobiDB-lite"/>
    </source>
</evidence>